<evidence type="ECO:0000313" key="2">
    <source>
        <dbReference type="Proteomes" id="UP000596661"/>
    </source>
</evidence>
<dbReference type="Gramene" id="evm.model.08.1456">
    <property type="protein sequence ID" value="cds.evm.model.08.1456"/>
    <property type="gene ID" value="evm.TU.08.1456"/>
</dbReference>
<dbReference type="EMBL" id="UZAU01000711">
    <property type="status" value="NOT_ANNOTATED_CDS"/>
    <property type="molecule type" value="Genomic_DNA"/>
</dbReference>
<organism evidence="1 2">
    <name type="scientific">Cannabis sativa</name>
    <name type="common">Hemp</name>
    <name type="synonym">Marijuana</name>
    <dbReference type="NCBI Taxonomy" id="3483"/>
    <lineage>
        <taxon>Eukaryota</taxon>
        <taxon>Viridiplantae</taxon>
        <taxon>Streptophyta</taxon>
        <taxon>Embryophyta</taxon>
        <taxon>Tracheophyta</taxon>
        <taxon>Spermatophyta</taxon>
        <taxon>Magnoliopsida</taxon>
        <taxon>eudicotyledons</taxon>
        <taxon>Gunneridae</taxon>
        <taxon>Pentapetalae</taxon>
        <taxon>rosids</taxon>
        <taxon>fabids</taxon>
        <taxon>Rosales</taxon>
        <taxon>Cannabaceae</taxon>
        <taxon>Cannabis</taxon>
    </lineage>
</organism>
<proteinExistence type="predicted"/>
<name>A0A803Q8R2_CANSA</name>
<reference evidence="1" key="2">
    <citation type="submission" date="2021-03" db="UniProtKB">
        <authorList>
            <consortium name="EnsemblPlants"/>
        </authorList>
    </citation>
    <scope>IDENTIFICATION</scope>
</reference>
<evidence type="ECO:0000313" key="1">
    <source>
        <dbReference type="EnsemblPlants" id="cds.evm.model.08.1456"/>
    </source>
</evidence>
<dbReference type="Proteomes" id="UP000596661">
    <property type="component" value="Chromosome 8"/>
</dbReference>
<dbReference type="AlphaFoldDB" id="A0A803Q8R2"/>
<reference evidence="1" key="1">
    <citation type="submission" date="2018-11" db="EMBL/GenBank/DDBJ databases">
        <authorList>
            <person name="Grassa J C."/>
        </authorList>
    </citation>
    <scope>NUCLEOTIDE SEQUENCE [LARGE SCALE GENOMIC DNA]</scope>
</reference>
<sequence>MKIYLVFSLKTSVQLIPPAGPQVISTSVVVLRNLRSSMTAIWSEYVEGVPDTLLVSREISSPRDLLAAETAVTIARHSGSIMARTKQKCRRAQPYDPHIAMLATRGRVGIVEEALVADRDEETSDSASEIEEVVPTRRQYKTCVVFPNNPLDLYDEAKRPLNSLGHLPEVGIYHVMKEAAAPRVLEHGDHQDRWISPLSSISTQKLNKIKVGGLMGDVRCDRPMRDQQAHQLAFKWMTWSECHIEQGAVLPLYPYYRDIAMYFRIRDRANYILSLPVERRNIWRLACETNFQKYEETCPGGGHTPNLDDDIPFSKLVRTMEKREKALHQCLTRGGTTDDVALLRDLTGEPFDRASSGHPKAKMAQIARGWPARYEPLGGSPARVALMRSWLARNAPPRG</sequence>
<accession>A0A803Q8R2</accession>
<dbReference type="EnsemblPlants" id="evm.model.08.1456">
    <property type="protein sequence ID" value="cds.evm.model.08.1456"/>
    <property type="gene ID" value="evm.TU.08.1456"/>
</dbReference>
<protein>
    <submittedName>
        <fullName evidence="1">Uncharacterized protein</fullName>
    </submittedName>
</protein>
<keyword evidence="2" id="KW-1185">Reference proteome</keyword>